<reference evidence="2" key="1">
    <citation type="journal article" date="2019" name="Int. J. Syst. Evol. Microbiol.">
        <title>The Global Catalogue of Microorganisms (GCM) 10K type strain sequencing project: providing services to taxonomists for standard genome sequencing and annotation.</title>
        <authorList>
            <consortium name="The Broad Institute Genomics Platform"/>
            <consortium name="The Broad Institute Genome Sequencing Center for Infectious Disease"/>
            <person name="Wu L."/>
            <person name="Ma J."/>
        </authorList>
    </citation>
    <scope>NUCLEOTIDE SEQUENCE [LARGE SCALE GENOMIC DNA]</scope>
    <source>
        <strain evidence="2">JCM 9933</strain>
    </source>
</reference>
<dbReference type="RefSeq" id="WP_343894118.1">
    <property type="nucleotide sequence ID" value="NZ_BAAAFZ010000008.1"/>
</dbReference>
<comment type="caution">
    <text evidence="1">The sequence shown here is derived from an EMBL/GenBank/DDBJ whole genome shotgun (WGS) entry which is preliminary data.</text>
</comment>
<protein>
    <submittedName>
        <fullName evidence="1">TIGR04290 family methyltransferase</fullName>
    </submittedName>
</protein>
<dbReference type="CDD" id="cd02440">
    <property type="entry name" value="AdoMet_MTases"/>
    <property type="match status" value="1"/>
</dbReference>
<dbReference type="InterPro" id="IPR027555">
    <property type="entry name" value="Mo5U34_MeTrfas-like"/>
</dbReference>
<dbReference type="Gene3D" id="3.40.50.150">
    <property type="entry name" value="Vaccinia Virus protein VP39"/>
    <property type="match status" value="1"/>
</dbReference>
<dbReference type="GO" id="GO:0032259">
    <property type="term" value="P:methylation"/>
    <property type="evidence" value="ECO:0007669"/>
    <property type="project" value="UniProtKB-KW"/>
</dbReference>
<organism evidence="1 2">
    <name type="scientific">Craurococcus roseus</name>
    <dbReference type="NCBI Taxonomy" id="77585"/>
    <lineage>
        <taxon>Bacteria</taxon>
        <taxon>Pseudomonadati</taxon>
        <taxon>Pseudomonadota</taxon>
        <taxon>Alphaproteobacteria</taxon>
        <taxon>Acetobacterales</taxon>
        <taxon>Acetobacteraceae</taxon>
        <taxon>Craurococcus</taxon>
    </lineage>
</organism>
<keyword evidence="1" id="KW-0808">Transferase</keyword>
<dbReference type="Proteomes" id="UP001501588">
    <property type="component" value="Unassembled WGS sequence"/>
</dbReference>
<dbReference type="SUPFAM" id="SSF53335">
    <property type="entry name" value="S-adenosyl-L-methionine-dependent methyltransferases"/>
    <property type="match status" value="1"/>
</dbReference>
<gene>
    <name evidence="1" type="ORF">GCM10009416_10640</name>
</gene>
<proteinExistence type="predicted"/>
<dbReference type="InterPro" id="IPR029063">
    <property type="entry name" value="SAM-dependent_MTases_sf"/>
</dbReference>
<keyword evidence="1" id="KW-0489">Methyltransferase</keyword>
<dbReference type="EMBL" id="BAAAFZ010000008">
    <property type="protein sequence ID" value="GAA0573811.1"/>
    <property type="molecule type" value="Genomic_DNA"/>
</dbReference>
<dbReference type="Pfam" id="PF08003">
    <property type="entry name" value="Methyltransf_9"/>
    <property type="match status" value="1"/>
</dbReference>
<evidence type="ECO:0000313" key="1">
    <source>
        <dbReference type="EMBL" id="GAA0573811.1"/>
    </source>
</evidence>
<accession>A0ABP3PRX9</accession>
<sequence>MDDATLQAAADRLTWFHSMELRPAVVTKGMKSRDLLASEVEAVLGPLDLGGRSLLDIGAWNGFWSFEAKRRGAGRVVAMDHYTWRHPDYRGREAFDLARAALGLEIEAVEADVTVLGPDFGRFDAVLFLGVLYHLEDPLPVFRTLRALTGQVLVLETHQDMLDCPRPAMAHYPGKELAGDETNWWGPNPALVYRLLARAGFARVYYQDHPVYGRARGVFHALPEATPGGVLPEAPAHWLDLGAPGALASLVVGGGRATA</sequence>
<evidence type="ECO:0000313" key="2">
    <source>
        <dbReference type="Proteomes" id="UP001501588"/>
    </source>
</evidence>
<keyword evidence="2" id="KW-1185">Reference proteome</keyword>
<dbReference type="GO" id="GO:0008168">
    <property type="term" value="F:methyltransferase activity"/>
    <property type="evidence" value="ECO:0007669"/>
    <property type="project" value="UniProtKB-KW"/>
</dbReference>
<name>A0ABP3PRX9_9PROT</name>